<dbReference type="PROSITE" id="PS50011">
    <property type="entry name" value="PROTEIN_KINASE_DOM"/>
    <property type="match status" value="1"/>
</dbReference>
<organism evidence="3 4">
    <name type="scientific">Cytospora chrysosperma</name>
    <name type="common">Cytospora canker fungus</name>
    <name type="synonym">Sphaeria chrysosperma</name>
    <dbReference type="NCBI Taxonomy" id="252740"/>
    <lineage>
        <taxon>Eukaryota</taxon>
        <taxon>Fungi</taxon>
        <taxon>Dikarya</taxon>
        <taxon>Ascomycota</taxon>
        <taxon>Pezizomycotina</taxon>
        <taxon>Sordariomycetes</taxon>
        <taxon>Sordariomycetidae</taxon>
        <taxon>Diaporthales</taxon>
        <taxon>Cytosporaceae</taxon>
        <taxon>Cytospora</taxon>
    </lineage>
</organism>
<feature type="domain" description="Protein kinase" evidence="2">
    <location>
        <begin position="185"/>
        <end position="525"/>
    </location>
</feature>
<feature type="region of interest" description="Disordered" evidence="1">
    <location>
        <begin position="660"/>
        <end position="807"/>
    </location>
</feature>
<dbReference type="PANTHER" id="PTHR24359">
    <property type="entry name" value="SERINE/THREONINE-PROTEIN KINASE SBK1"/>
    <property type="match status" value="1"/>
</dbReference>
<dbReference type="InterPro" id="IPR000719">
    <property type="entry name" value="Prot_kinase_dom"/>
</dbReference>
<comment type="caution">
    <text evidence="3">The sequence shown here is derived from an EMBL/GenBank/DDBJ whole genome shotgun (WGS) entry which is preliminary data.</text>
</comment>
<dbReference type="SUPFAM" id="SSF56112">
    <property type="entry name" value="Protein kinase-like (PK-like)"/>
    <property type="match status" value="1"/>
</dbReference>
<accession>A0A423W7P8</accession>
<evidence type="ECO:0000313" key="3">
    <source>
        <dbReference type="EMBL" id="ROV99362.1"/>
    </source>
</evidence>
<dbReference type="Proteomes" id="UP000284375">
    <property type="component" value="Unassembled WGS sequence"/>
</dbReference>
<feature type="compositionally biased region" description="Basic and acidic residues" evidence="1">
    <location>
        <begin position="775"/>
        <end position="792"/>
    </location>
</feature>
<keyword evidence="4" id="KW-1185">Reference proteome</keyword>
<evidence type="ECO:0000256" key="1">
    <source>
        <dbReference type="SAM" id="MobiDB-lite"/>
    </source>
</evidence>
<dbReference type="AlphaFoldDB" id="A0A423W7P8"/>
<evidence type="ECO:0000313" key="4">
    <source>
        <dbReference type="Proteomes" id="UP000284375"/>
    </source>
</evidence>
<dbReference type="InterPro" id="IPR011009">
    <property type="entry name" value="Kinase-like_dom_sf"/>
</dbReference>
<dbReference type="SMART" id="SM00220">
    <property type="entry name" value="S_TKc"/>
    <property type="match status" value="1"/>
</dbReference>
<dbReference type="GO" id="GO:0005524">
    <property type="term" value="F:ATP binding"/>
    <property type="evidence" value="ECO:0007669"/>
    <property type="project" value="InterPro"/>
</dbReference>
<dbReference type="STRING" id="252740.A0A423W7P8"/>
<gene>
    <name evidence="3" type="ORF">VSDG_03873</name>
</gene>
<feature type="compositionally biased region" description="Polar residues" evidence="1">
    <location>
        <begin position="761"/>
        <end position="772"/>
    </location>
</feature>
<dbReference type="Gene3D" id="1.10.510.10">
    <property type="entry name" value="Transferase(Phosphotransferase) domain 1"/>
    <property type="match status" value="1"/>
</dbReference>
<dbReference type="GO" id="GO:0004674">
    <property type="term" value="F:protein serine/threonine kinase activity"/>
    <property type="evidence" value="ECO:0007669"/>
    <property type="project" value="TreeGrafter"/>
</dbReference>
<reference evidence="3 4" key="1">
    <citation type="submission" date="2015-09" db="EMBL/GenBank/DDBJ databases">
        <title>Host preference determinants of Valsa canker pathogens revealed by comparative genomics.</title>
        <authorList>
            <person name="Yin Z."/>
            <person name="Huang L."/>
        </authorList>
    </citation>
    <scope>NUCLEOTIDE SEQUENCE [LARGE SCALE GENOMIC DNA]</scope>
    <source>
        <strain evidence="3 4">YSFL</strain>
    </source>
</reference>
<evidence type="ECO:0000259" key="2">
    <source>
        <dbReference type="PROSITE" id="PS50011"/>
    </source>
</evidence>
<protein>
    <recommendedName>
        <fullName evidence="2">Protein kinase domain-containing protein</fullName>
    </recommendedName>
</protein>
<sequence>MEGAGSSSLGEFDARTDYGQFLEQIKRHNFEGKRFYHQPQIKEWMFRKALGNESSLSNVDRLLAEVYAADTNHFQPTHARQLQDNLIIFGILLHPDVQCGNFIHVFRKHITDFNLHIQDLSRVYDDIVKELEDERKPLPRRWRTQDYRAVTDAFDRQRWAFSPVSLQLDMDTSIPHASSILPFCFKRLINDKGGTAGVYQYKIQHDLVSDPSLRKALQDSLVDDDEFGKCYELAVKTYSQYWHDIYKIESEAFKGLRELKGVVKYLGEFQLGTSLDSSRAYSSQHIMLEYGELDLDEYLVDNYPPVLNEEIIAFWEGLFAVADTLKRIHHLQDDRNHVYRGWHGDVKPDNILRVRGEYKLADFGFTKFIREQLGETTTFLPGGTRTYGAPECDRRATRGTLTPYSQTIDTWSFGCVLSAVATWVVLGSHAYENYRDRRVMAIRELQQQRKNGENVSVPSCDDAFHDGRKVLPAVTEWHLYLRNSSRKSDTITDRILDLVDHHMLKPKPGQRLTLEKLCNELENILTVAKDNYRKQLDKRNLAKLSPETLKALLDLDNQAPMKATPGFKVEAQAARLPGALGVPGEGHDTSLPPTRIRKSERFDKILSAKTANRQNVLQTLPTVPRNPQSPAQVPSHVVDVTPISAPRGDQGVSSILGIHLAPDSPEQLPGFTSSSSPSPTNRRAQQPRRPESPFQSPPILFDLGGVGGTHHLQQPVAKYKPDKETSSTQALPSQETPALPTPPPNTAEYPDLPELPAIMAESSSHQQENGSRVSEGLRGRAPFSDDGKEHPGEGNNGLTATDQQSMVEPKLEETLIWKTHEDLEKHWANPGTWGRFLGKVPQDPRLKRFIQNRDIIGPLDKDGLDLHYTCGETNRVCGATNWNIRKDFRQSIHKARSELDPNDKTDMAETLARLFDVYMRGPLQKRQTIIILTDGLWEGSKDWTAVEKEIARHINAMREKLGRREHRWFTIQFISFGQNRAALDRLRDLDDKLRGIDEDVVDAKPWYFPDVEKIILGSIKEDADEADGMPPPRISDDSISPLTPIETARGFGRRPSRLFRNILK</sequence>
<dbReference type="Pfam" id="PF00069">
    <property type="entry name" value="Pkinase"/>
    <property type="match status" value="1"/>
</dbReference>
<dbReference type="EMBL" id="LJZO01000011">
    <property type="protein sequence ID" value="ROV99362.1"/>
    <property type="molecule type" value="Genomic_DNA"/>
</dbReference>
<dbReference type="OrthoDB" id="9992527at2759"/>
<proteinExistence type="predicted"/>
<dbReference type="PANTHER" id="PTHR24359:SF1">
    <property type="entry name" value="INHIBITOR OF NUCLEAR FACTOR KAPPA-B KINASE EPSILON SUBUNIT HOMOLOG 1-RELATED"/>
    <property type="match status" value="1"/>
</dbReference>
<name>A0A423W7P8_CYTCH</name>
<feature type="compositionally biased region" description="Polar residues" evidence="1">
    <location>
        <begin position="796"/>
        <end position="806"/>
    </location>
</feature>